<dbReference type="PANTHER" id="PTHR36845">
    <property type="entry name" value="HYDROLASE, PUTATIVE (AFU_ORTHOLOGUE AFUA_7G05090)-RELATED"/>
    <property type="match status" value="1"/>
</dbReference>
<feature type="binding site" evidence="4">
    <location>
        <position position="257"/>
    </location>
    <ligand>
        <name>substrate</name>
    </ligand>
</feature>
<keyword evidence="1 6" id="KW-0378">Hydrolase</keyword>
<gene>
    <name evidence="6" type="ORF">BC742_1552</name>
</gene>
<sequence length="404" mass="45713">MQILVLKKICVLIASLLLFANNTIAQKNSMSKVIDEAFKNASSQYAGLINEMSSTPGLLPHSILPDGSLHRVSPSSWVSGFFPGSLWYIYEYTGNVTVRKNAEKFTTYLKTQKNNNKTHDIGFMLYCSYGNKWRLCGKDKETEDVLLAGAKALSSRFNVQVGCTQSWDTGKCGWSFPVIIDNMMNLELLMWAYKTSGDPVFKNIAVRHADTTLKNHFRKDNSSYHVVSYNPKTGAVEKKETHQGYSNESAWARGQAWGLYGYTMMYRETGNKSYLEMARKIASFIIRHKNLPKDKIPYWDFDAPNIPHAYRDVSAGAIICSALIELSDYVKADEADEYLAVAETQLRALASPAYTAKPGTNKFFILKHSVGYLPGNREIDVPLSYADYYYLEAMLRFKDRVLKK</sequence>
<evidence type="ECO:0000256" key="4">
    <source>
        <dbReference type="PIRSR" id="PIRSR610905-2"/>
    </source>
</evidence>
<evidence type="ECO:0000256" key="5">
    <source>
        <dbReference type="SAM" id="SignalP"/>
    </source>
</evidence>
<dbReference type="AlphaFoldDB" id="A0A495W9S2"/>
<keyword evidence="5" id="KW-0732">Signal</keyword>
<dbReference type="GO" id="GO:0000272">
    <property type="term" value="P:polysaccharide catabolic process"/>
    <property type="evidence" value="ECO:0007669"/>
    <property type="project" value="TreeGrafter"/>
</dbReference>
<dbReference type="InterPro" id="IPR008928">
    <property type="entry name" value="6-hairpin_glycosidase_sf"/>
</dbReference>
<dbReference type="GO" id="GO:0052757">
    <property type="term" value="F:chondroitin hydrolase activity"/>
    <property type="evidence" value="ECO:0007669"/>
    <property type="project" value="TreeGrafter"/>
</dbReference>
<dbReference type="Proteomes" id="UP000269493">
    <property type="component" value="Unassembled WGS sequence"/>
</dbReference>
<keyword evidence="7" id="KW-1185">Reference proteome</keyword>
<dbReference type="RefSeq" id="WP_022603130.1">
    <property type="nucleotide sequence ID" value="NZ_KI440835.1"/>
</dbReference>
<name>A0A495W9S2_9BACT</name>
<dbReference type="EMBL" id="RBXN01000004">
    <property type="protein sequence ID" value="RKT58466.1"/>
    <property type="molecule type" value="Genomic_DNA"/>
</dbReference>
<proteinExistence type="inferred from homology"/>
<feature type="chain" id="PRO_5019852502" evidence="5">
    <location>
        <begin position="26"/>
        <end position="404"/>
    </location>
</feature>
<feature type="active site" description="Proton donor" evidence="3">
    <location>
        <position position="181"/>
    </location>
</feature>
<comment type="similarity">
    <text evidence="2">Belongs to the glycosyl hydrolase 88 family.</text>
</comment>
<feature type="active site" description="Nucleophile" evidence="3">
    <location>
        <position position="120"/>
    </location>
</feature>
<dbReference type="Gene3D" id="1.50.10.10">
    <property type="match status" value="1"/>
</dbReference>
<feature type="binding site" evidence="4">
    <location>
        <position position="181"/>
    </location>
    <ligand>
        <name>substrate</name>
    </ligand>
</feature>
<dbReference type="GeneID" id="92928640"/>
<dbReference type="Pfam" id="PF07470">
    <property type="entry name" value="Glyco_hydro_88"/>
    <property type="match status" value="1"/>
</dbReference>
<protein>
    <submittedName>
        <fullName evidence="6">Glycosyl hydrolase family 88</fullName>
    </submittedName>
</protein>
<comment type="caution">
    <text evidence="6">The sequence shown here is derived from an EMBL/GenBank/DDBJ whole genome shotgun (WGS) entry which is preliminary data.</text>
</comment>
<feature type="signal peptide" evidence="5">
    <location>
        <begin position="1"/>
        <end position="25"/>
    </location>
</feature>
<evidence type="ECO:0000313" key="7">
    <source>
        <dbReference type="Proteomes" id="UP000269493"/>
    </source>
</evidence>
<feature type="binding site" evidence="4">
    <location>
        <position position="253"/>
    </location>
    <ligand>
        <name>substrate</name>
    </ligand>
</feature>
<dbReference type="InterPro" id="IPR010905">
    <property type="entry name" value="Glyco_hydro_88"/>
</dbReference>
<dbReference type="InterPro" id="IPR052369">
    <property type="entry name" value="UG_Glycosaminoglycan_Hydrolase"/>
</dbReference>
<evidence type="ECO:0000256" key="2">
    <source>
        <dbReference type="ARBA" id="ARBA00038358"/>
    </source>
</evidence>
<dbReference type="OrthoDB" id="428577at2"/>
<evidence type="ECO:0000256" key="1">
    <source>
        <dbReference type="ARBA" id="ARBA00022801"/>
    </source>
</evidence>
<evidence type="ECO:0000256" key="3">
    <source>
        <dbReference type="PIRSR" id="PIRSR610905-1"/>
    </source>
</evidence>
<dbReference type="PANTHER" id="PTHR36845:SF1">
    <property type="entry name" value="HYDROLASE, PUTATIVE (AFU_ORTHOLOGUE AFUA_7G05090)-RELATED"/>
    <property type="match status" value="1"/>
</dbReference>
<dbReference type="InterPro" id="IPR012341">
    <property type="entry name" value="6hp_glycosidase-like_sf"/>
</dbReference>
<dbReference type="SUPFAM" id="SSF48208">
    <property type="entry name" value="Six-hairpin glycosidases"/>
    <property type="match status" value="1"/>
</dbReference>
<organism evidence="6 7">
    <name type="scientific">Coprobacter fastidiosus NSB1 = JCM 33896</name>
    <dbReference type="NCBI Taxonomy" id="1349822"/>
    <lineage>
        <taxon>Bacteria</taxon>
        <taxon>Pseudomonadati</taxon>
        <taxon>Bacteroidota</taxon>
        <taxon>Bacteroidia</taxon>
        <taxon>Bacteroidales</taxon>
        <taxon>Barnesiellaceae</taxon>
        <taxon>Coprobacter</taxon>
    </lineage>
</organism>
<feature type="binding site" evidence="4">
    <location>
        <position position="120"/>
    </location>
    <ligand>
        <name>substrate</name>
    </ligand>
</feature>
<evidence type="ECO:0000313" key="6">
    <source>
        <dbReference type="EMBL" id="RKT58466.1"/>
    </source>
</evidence>
<reference evidence="6 7" key="1">
    <citation type="submission" date="2018-10" db="EMBL/GenBank/DDBJ databases">
        <title>Genomic Encyclopedia of Archaeal and Bacterial Type Strains, Phase II (KMG-II): from individual species to whole genera.</title>
        <authorList>
            <person name="Goeker M."/>
        </authorList>
    </citation>
    <scope>NUCLEOTIDE SEQUENCE [LARGE SCALE GENOMIC DNA]</scope>
    <source>
        <strain evidence="6 7">NSB1</strain>
    </source>
</reference>
<accession>A0A495W9S2</accession>
<feature type="binding site" evidence="4">
    <location>
        <position position="241"/>
    </location>
    <ligand>
        <name>substrate</name>
    </ligand>
</feature>